<protein>
    <submittedName>
        <fullName evidence="1">T9SS type A sorting domain-containing protein</fullName>
    </submittedName>
</protein>
<evidence type="ECO:0000313" key="2">
    <source>
        <dbReference type="Proteomes" id="UP000319829"/>
    </source>
</evidence>
<dbReference type="AlphaFoldDB" id="A0A538SPK8"/>
<reference evidence="1 2" key="1">
    <citation type="journal article" date="2019" name="Nat. Microbiol.">
        <title>Mediterranean grassland soil C-N compound turnover is dependent on rainfall and depth, and is mediated by genomically divergent microorganisms.</title>
        <authorList>
            <person name="Diamond S."/>
            <person name="Andeer P.F."/>
            <person name="Li Z."/>
            <person name="Crits-Christoph A."/>
            <person name="Burstein D."/>
            <person name="Anantharaman K."/>
            <person name="Lane K.R."/>
            <person name="Thomas B.C."/>
            <person name="Pan C."/>
            <person name="Northen T.R."/>
            <person name="Banfield J.F."/>
        </authorList>
    </citation>
    <scope>NUCLEOTIDE SEQUENCE [LARGE SCALE GENOMIC DNA]</scope>
    <source>
        <strain evidence="1">WS_4</strain>
    </source>
</reference>
<proteinExistence type="predicted"/>
<organism evidence="1 2">
    <name type="scientific">Eiseniibacteriota bacterium</name>
    <dbReference type="NCBI Taxonomy" id="2212470"/>
    <lineage>
        <taxon>Bacteria</taxon>
        <taxon>Candidatus Eiseniibacteriota</taxon>
    </lineage>
</organism>
<evidence type="ECO:0000313" key="1">
    <source>
        <dbReference type="EMBL" id="TMQ53312.1"/>
    </source>
</evidence>
<name>A0A538SPK8_UNCEI</name>
<dbReference type="InterPro" id="IPR026444">
    <property type="entry name" value="Secre_tail"/>
</dbReference>
<accession>A0A538SPK8</accession>
<comment type="caution">
    <text evidence="1">The sequence shown here is derived from an EMBL/GenBank/DDBJ whole genome shotgun (WGS) entry which is preliminary data.</text>
</comment>
<gene>
    <name evidence="1" type="ORF">E6K74_09835</name>
</gene>
<sequence length="112" mass="12866">MKKILAVPNPYYAHSQYELTQFDRVMKFTNIPASRNVTIRIFNLSGDLVRTIRRSASAGDDMSRAEIVWDLHTDNRLPVGSGVYIYRVEVEGVGTKTDRLAVFIEKERLDNF</sequence>
<dbReference type="NCBIfam" id="TIGR04183">
    <property type="entry name" value="Por_Secre_tail"/>
    <property type="match status" value="1"/>
</dbReference>
<dbReference type="Proteomes" id="UP000319829">
    <property type="component" value="Unassembled WGS sequence"/>
</dbReference>
<dbReference type="EMBL" id="VBOU01000088">
    <property type="protein sequence ID" value="TMQ53312.1"/>
    <property type="molecule type" value="Genomic_DNA"/>
</dbReference>
<dbReference type="Gene3D" id="2.60.40.4070">
    <property type="match status" value="1"/>
</dbReference>